<dbReference type="STRING" id="49547.MBCUR_18020"/>
<protein>
    <submittedName>
        <fullName evidence="1">Uncharacterized protein</fullName>
    </submittedName>
</protein>
<dbReference type="PATRIC" id="fig|49547.3.peg.1902"/>
<accession>A0A165Z9E6</accession>
<dbReference type="AlphaFoldDB" id="A0A165Z9E6"/>
<reference evidence="1 2" key="1">
    <citation type="submission" date="2016-04" db="EMBL/GenBank/DDBJ databases">
        <title>Genome sequence of Methanobrevibacter curvatus DSM 11111.</title>
        <authorList>
            <person name="Poehlein A."/>
            <person name="Seedorf H."/>
            <person name="Daniel R."/>
        </authorList>
    </citation>
    <scope>NUCLEOTIDE SEQUENCE [LARGE SCALE GENOMIC DNA]</scope>
    <source>
        <strain evidence="1 2">DSM 11111</strain>
    </source>
</reference>
<dbReference type="Proteomes" id="UP000077245">
    <property type="component" value="Unassembled WGS sequence"/>
</dbReference>
<keyword evidence="2" id="KW-1185">Reference proteome</keyword>
<name>A0A165Z9E6_9EURY</name>
<comment type="caution">
    <text evidence="1">The sequence shown here is derived from an EMBL/GenBank/DDBJ whole genome shotgun (WGS) entry which is preliminary data.</text>
</comment>
<evidence type="ECO:0000313" key="1">
    <source>
        <dbReference type="EMBL" id="KZX10431.1"/>
    </source>
</evidence>
<evidence type="ECO:0000313" key="2">
    <source>
        <dbReference type="Proteomes" id="UP000077245"/>
    </source>
</evidence>
<sequence length="264" mass="31495">MELEVYLNDKVICMKYDIEIEFQHKDVDKILKNFGYVDSLEEILNATLELYDSESFIDLTKNMENYMNQYNKDFLTLNLTAEDLKEKFLLLQDASILKKSKIQLLYVPSLWGDTIIFEHFGALISFYTVLMKMKANKDKISEEKKFLFIEKLMYLLFDFDKKLVFDYIDEKFFHSLKKLKWDKNAKKLFDKVYYIHSEVIRYILGGSLSNIYEYNFTGNRFTLIFLSACNAVKHDRNRMIEDDVVIAFKTFYKLIHADIDQLSI</sequence>
<proteinExistence type="predicted"/>
<organism evidence="1 2">
    <name type="scientific">Methanobrevibacter curvatus</name>
    <dbReference type="NCBI Taxonomy" id="49547"/>
    <lineage>
        <taxon>Archaea</taxon>
        <taxon>Methanobacteriati</taxon>
        <taxon>Methanobacteriota</taxon>
        <taxon>Methanomada group</taxon>
        <taxon>Methanobacteria</taxon>
        <taxon>Methanobacteriales</taxon>
        <taxon>Methanobacteriaceae</taxon>
        <taxon>Methanobrevibacter</taxon>
    </lineage>
</organism>
<gene>
    <name evidence="1" type="ORF">MBCUR_18020</name>
</gene>
<dbReference type="EMBL" id="LWMV01000213">
    <property type="protein sequence ID" value="KZX10431.1"/>
    <property type="molecule type" value="Genomic_DNA"/>
</dbReference>